<reference evidence="1" key="1">
    <citation type="journal article" date="2020" name="Antimicrob. Agents Chemother.">
        <title>The novel macrolide resistance genes mef(D), msr(F) and msr(H) are present on resistance islands in Macrococcus canis, Macrococcus caseolyticus and Staphylococcus aureus.</title>
        <authorList>
            <person name="Schwendener S."/>
            <person name="Dona V."/>
            <person name="Perreten V."/>
        </authorList>
    </citation>
    <scope>NUCLEOTIDE SEQUENCE</scope>
    <source>
        <strain evidence="1">Epi0076A</strain>
    </source>
</reference>
<dbReference type="AlphaFoldDB" id="A0AAE6X4F6"/>
<accession>A0AAE6X4F6</accession>
<proteinExistence type="predicted"/>
<sequence>MYQCLVCGFSFLEEQPYDKDYVGSFEICGCCGFQYGYDDYDRPDINYKQLSKEEAVMLSHKIYREEWRQQGFPVFDPSLFDKRDLLNCCLSVVSMNEHLKKRGLL</sequence>
<name>A0AAE6X4F6_9STAP</name>
<dbReference type="RefSeq" id="WP_138072326.1">
    <property type="nucleotide sequence ID" value="NZ_CP035309.1"/>
</dbReference>
<organism evidence="1 2">
    <name type="scientific">Macrococcoides canis</name>
    <dbReference type="NCBI Taxonomy" id="1855823"/>
    <lineage>
        <taxon>Bacteria</taxon>
        <taxon>Bacillati</taxon>
        <taxon>Bacillota</taxon>
        <taxon>Bacilli</taxon>
        <taxon>Bacillales</taxon>
        <taxon>Staphylococcaceae</taxon>
        <taxon>Macrococcoides</taxon>
    </lineage>
</organism>
<protein>
    <submittedName>
        <fullName evidence="1">Uncharacterized protein</fullName>
    </submittedName>
</protein>
<dbReference type="EMBL" id="CP047363">
    <property type="protein sequence ID" value="QIH79125.1"/>
    <property type="molecule type" value="Genomic_DNA"/>
</dbReference>
<dbReference type="Proteomes" id="UP000501122">
    <property type="component" value="Chromosome"/>
</dbReference>
<gene>
    <name evidence="1" type="ORF">GTN30_10765</name>
</gene>
<evidence type="ECO:0000313" key="1">
    <source>
        <dbReference type="EMBL" id="QIH79125.1"/>
    </source>
</evidence>
<evidence type="ECO:0000313" key="2">
    <source>
        <dbReference type="Proteomes" id="UP000501122"/>
    </source>
</evidence>